<dbReference type="InterPro" id="IPR052712">
    <property type="entry name" value="Acid_resist_chaperone_HdeD"/>
</dbReference>
<name>A0A2N9L304_9BACT</name>
<evidence type="ECO:0000256" key="1">
    <source>
        <dbReference type="SAM" id="Phobius"/>
    </source>
</evidence>
<dbReference type="GO" id="GO:0005886">
    <property type="term" value="C:plasma membrane"/>
    <property type="evidence" value="ECO:0007669"/>
    <property type="project" value="TreeGrafter"/>
</dbReference>
<keyword evidence="1" id="KW-0472">Membrane</keyword>
<keyword evidence="1" id="KW-0812">Transmembrane</keyword>
<keyword evidence="1" id="KW-1133">Transmembrane helix</keyword>
<feature type="transmembrane region" description="Helical" evidence="1">
    <location>
        <begin position="66"/>
        <end position="86"/>
    </location>
</feature>
<dbReference type="PANTHER" id="PTHR34989">
    <property type="entry name" value="PROTEIN HDED"/>
    <property type="match status" value="1"/>
</dbReference>
<feature type="transmembrane region" description="Helical" evidence="1">
    <location>
        <begin position="92"/>
        <end position="112"/>
    </location>
</feature>
<dbReference type="InterPro" id="IPR005325">
    <property type="entry name" value="DUF308_memb"/>
</dbReference>
<dbReference type="EMBL" id="OKRB01000010">
    <property type="protein sequence ID" value="SPE17609.1"/>
    <property type="molecule type" value="Genomic_DNA"/>
</dbReference>
<feature type="transmembrane region" description="Helical" evidence="1">
    <location>
        <begin position="36"/>
        <end position="54"/>
    </location>
</feature>
<dbReference type="PANTHER" id="PTHR34989:SF1">
    <property type="entry name" value="PROTEIN HDED"/>
    <property type="match status" value="1"/>
</dbReference>
<evidence type="ECO:0000313" key="2">
    <source>
        <dbReference type="EMBL" id="SPE17609.1"/>
    </source>
</evidence>
<organism evidence="2 3">
    <name type="scientific">Candidatus Sulfuritelmatomonas gaucii</name>
    <dbReference type="NCBI Taxonomy" id="2043161"/>
    <lineage>
        <taxon>Bacteria</taxon>
        <taxon>Pseudomonadati</taxon>
        <taxon>Acidobacteriota</taxon>
        <taxon>Terriglobia</taxon>
        <taxon>Terriglobales</taxon>
        <taxon>Acidobacteriaceae</taxon>
        <taxon>Candidatus Sulfuritelmatomonas</taxon>
    </lineage>
</organism>
<dbReference type="Pfam" id="PF03729">
    <property type="entry name" value="DUF308"/>
    <property type="match status" value="1"/>
</dbReference>
<protein>
    <submittedName>
        <fullName evidence="2">Uncharacterized protein</fullName>
    </submittedName>
</protein>
<accession>A0A2N9L304</accession>
<sequence length="130" mass="13634">MHAFRTHSGQGFLLSLLSALFRGFAGYLLIRYPLAGAATLTLVLASLFIVGGLFRAIGAGMLKFPSWGWAVFSGIVSLGLGIMLLAQMPISSVWFIGFAIGVDLIFDGASMISSATALHKLTGGALERVA</sequence>
<evidence type="ECO:0000313" key="3">
    <source>
        <dbReference type="Proteomes" id="UP000239735"/>
    </source>
</evidence>
<feature type="transmembrane region" description="Helical" evidence="1">
    <location>
        <begin position="12"/>
        <end position="30"/>
    </location>
</feature>
<dbReference type="Proteomes" id="UP000239735">
    <property type="component" value="Unassembled WGS sequence"/>
</dbReference>
<reference evidence="3" key="1">
    <citation type="submission" date="2018-02" db="EMBL/GenBank/DDBJ databases">
        <authorList>
            <person name="Hausmann B."/>
        </authorList>
    </citation>
    <scope>NUCLEOTIDE SEQUENCE [LARGE SCALE GENOMIC DNA]</scope>
    <source>
        <strain evidence="3">Peat soil MAG SbA5</strain>
    </source>
</reference>
<proteinExistence type="predicted"/>
<dbReference type="AlphaFoldDB" id="A0A2N9L304"/>
<gene>
    <name evidence="2" type="ORF">SBA5_1070012</name>
</gene>